<dbReference type="PROSITE" id="PS51686">
    <property type="entry name" value="SAM_MT_RSMB_NOP"/>
    <property type="match status" value="1"/>
</dbReference>
<feature type="domain" description="SAM-dependent MTase RsmB/NOP-type" evidence="14">
    <location>
        <begin position="113"/>
        <end position="409"/>
    </location>
</feature>
<evidence type="ECO:0000256" key="1">
    <source>
        <dbReference type="ARBA" id="ARBA00004604"/>
    </source>
</evidence>
<dbReference type="InterPro" id="IPR048889">
    <property type="entry name" value="NSUN5_RCM1_N"/>
</dbReference>
<feature type="active site" description="Nucleophile" evidence="12">
    <location>
        <position position="343"/>
    </location>
</feature>
<feature type="binding site" evidence="12">
    <location>
        <position position="271"/>
    </location>
    <ligand>
        <name>S-adenosyl-L-methionine</name>
        <dbReference type="ChEBI" id="CHEBI:59789"/>
    </ligand>
</feature>
<dbReference type="InterPro" id="IPR049560">
    <property type="entry name" value="MeTrfase_RsmB-F_NOP2_cat"/>
</dbReference>
<dbReference type="GO" id="GO:0003723">
    <property type="term" value="F:RNA binding"/>
    <property type="evidence" value="ECO:0007669"/>
    <property type="project" value="UniProtKB-UniRule"/>
</dbReference>
<evidence type="ECO:0000256" key="13">
    <source>
        <dbReference type="SAM" id="MobiDB-lite"/>
    </source>
</evidence>
<evidence type="ECO:0000256" key="12">
    <source>
        <dbReference type="PROSITE-ProRule" id="PRU01023"/>
    </source>
</evidence>
<dbReference type="RefSeq" id="XP_013926435.1">
    <property type="nucleotide sequence ID" value="XM_014070960.1"/>
</dbReference>
<feature type="binding site" evidence="12">
    <location>
        <position position="244"/>
    </location>
    <ligand>
        <name>S-adenosyl-L-methionine</name>
        <dbReference type="ChEBI" id="CHEBI:59789"/>
    </ligand>
</feature>
<sequence>MILPVTLSQLQGKVALTLSNTRLLYALVSETRRYSSVLDSIIDAAGLFRAEKKLQPHLAKVLVYDLLIGKGLHGGGRGKALVLKHHARLQAELARLKVQKKVSRNEDLLPPAGDSDKALQMPRYVRVNLLKTCVDDVVDYFKRQGYSYQGKAARMEEAILSRKKFLLDLHLPDLLIFPPQSDLHENQLYQAGHIILQDKASCLPAFVLNPTPGSQVIDACAAPGNKTSQLAAIMKNKGRIFAFDLDAKRLATMSTMLVRAGVACHELAHQDFLATDPTDSKYSKVRYILLDPSCSGSGMVNRLAEEESTSLPNRLQALAGFQRKMLAHALQFPALQRLVYSTCSVHKEENEDVVQDVLEQEGSAFRLVEVLPSWTPRGLPVFPEAKCFLRASPEETLTNGFFVAVLERKHKAYAASSAVLLSEADSKLETNPNPATRKRKKKKTQTAFPNK</sequence>
<evidence type="ECO:0000259" key="14">
    <source>
        <dbReference type="PROSITE" id="PS51686"/>
    </source>
</evidence>
<evidence type="ECO:0000256" key="8">
    <source>
        <dbReference type="ARBA" id="ARBA00022990"/>
    </source>
</evidence>
<dbReference type="PANTHER" id="PTHR22807:SF4">
    <property type="entry name" value="28S RRNA (CYTOSINE-C(5))-METHYLTRANSFERASE"/>
    <property type="match status" value="1"/>
</dbReference>
<evidence type="ECO:0000256" key="2">
    <source>
        <dbReference type="ARBA" id="ARBA00022552"/>
    </source>
</evidence>
<evidence type="ECO:0000256" key="9">
    <source>
        <dbReference type="ARBA" id="ARBA00023242"/>
    </source>
</evidence>
<keyword evidence="2" id="KW-0698">rRNA processing</keyword>
<keyword evidence="4 12" id="KW-0489">Methyltransferase</keyword>
<dbReference type="Gene3D" id="3.30.70.1170">
    <property type="entry name" value="Sun protein, domain 3"/>
    <property type="match status" value="1"/>
</dbReference>
<keyword evidence="15" id="KW-1185">Reference proteome</keyword>
<proteinExistence type="inferred from homology"/>
<reference evidence="16" key="1">
    <citation type="submission" date="2025-08" db="UniProtKB">
        <authorList>
            <consortium name="RefSeq"/>
        </authorList>
    </citation>
    <scope>IDENTIFICATION</scope>
</reference>
<dbReference type="InterPro" id="IPR029063">
    <property type="entry name" value="SAM-dependent_MTases_sf"/>
</dbReference>
<dbReference type="GeneID" id="106552636"/>
<accession>A0A6I9YS37</accession>
<dbReference type="GO" id="GO:0070475">
    <property type="term" value="P:rRNA base methylation"/>
    <property type="evidence" value="ECO:0007669"/>
    <property type="project" value="TreeGrafter"/>
</dbReference>
<dbReference type="Proteomes" id="UP000504617">
    <property type="component" value="Unplaced"/>
</dbReference>
<evidence type="ECO:0000256" key="7">
    <source>
        <dbReference type="ARBA" id="ARBA00022884"/>
    </source>
</evidence>
<feature type="binding site" evidence="12">
    <location>
        <position position="291"/>
    </location>
    <ligand>
        <name>S-adenosyl-L-methionine</name>
        <dbReference type="ChEBI" id="CHEBI:59789"/>
    </ligand>
</feature>
<feature type="binding site" evidence="12">
    <location>
        <begin position="220"/>
        <end position="226"/>
    </location>
    <ligand>
        <name>S-adenosyl-L-methionine</name>
        <dbReference type="ChEBI" id="CHEBI:59789"/>
    </ligand>
</feature>
<dbReference type="GO" id="GO:0009383">
    <property type="term" value="F:rRNA (cytosine-C5-)-methyltransferase activity"/>
    <property type="evidence" value="ECO:0007669"/>
    <property type="project" value="UniProtKB-ARBA"/>
</dbReference>
<comment type="similarity">
    <text evidence="12">Belongs to the class I-like SAM-binding methyltransferase superfamily. RsmB/NOP family.</text>
</comment>
<gene>
    <name evidence="16" type="primary">NSUN5</name>
</gene>
<dbReference type="SUPFAM" id="SSF53335">
    <property type="entry name" value="S-adenosyl-L-methionine-dependent methyltransferases"/>
    <property type="match status" value="1"/>
</dbReference>
<dbReference type="Gene3D" id="3.40.50.150">
    <property type="entry name" value="Vaccinia Virus protein VP39"/>
    <property type="match status" value="1"/>
</dbReference>
<organism evidence="15 16">
    <name type="scientific">Thamnophis sirtalis</name>
    <dbReference type="NCBI Taxonomy" id="35019"/>
    <lineage>
        <taxon>Eukaryota</taxon>
        <taxon>Metazoa</taxon>
        <taxon>Chordata</taxon>
        <taxon>Craniata</taxon>
        <taxon>Vertebrata</taxon>
        <taxon>Euteleostomi</taxon>
        <taxon>Lepidosauria</taxon>
        <taxon>Squamata</taxon>
        <taxon>Bifurcata</taxon>
        <taxon>Unidentata</taxon>
        <taxon>Episquamata</taxon>
        <taxon>Toxicofera</taxon>
        <taxon>Serpentes</taxon>
        <taxon>Colubroidea</taxon>
        <taxon>Colubridae</taxon>
        <taxon>Natricinae</taxon>
        <taxon>Thamnophis</taxon>
    </lineage>
</organism>
<dbReference type="GO" id="GO:0005730">
    <property type="term" value="C:nucleolus"/>
    <property type="evidence" value="ECO:0007669"/>
    <property type="project" value="UniProtKB-SubCell"/>
</dbReference>
<dbReference type="PRINTS" id="PR02008">
    <property type="entry name" value="RCMTFAMILY"/>
</dbReference>
<name>A0A6I9YS37_9SAUR</name>
<dbReference type="FunFam" id="3.40.50.150:FF:000139">
    <property type="entry name" value="probable 28S rRNA (Cytosine-C(5))-methyltransferase isoform X2"/>
    <property type="match status" value="1"/>
</dbReference>
<evidence type="ECO:0000313" key="15">
    <source>
        <dbReference type="Proteomes" id="UP000504617"/>
    </source>
</evidence>
<dbReference type="InterPro" id="IPR049561">
    <property type="entry name" value="NSUN5_7_fdxn-like"/>
</dbReference>
<feature type="region of interest" description="Disordered" evidence="13">
    <location>
        <begin position="424"/>
        <end position="451"/>
    </location>
</feature>
<keyword evidence="3" id="KW-0597">Phosphoprotein</keyword>
<dbReference type="OrthoDB" id="435282at2759"/>
<keyword evidence="6 12" id="KW-0949">S-adenosyl-L-methionine</keyword>
<dbReference type="Pfam" id="PF21148">
    <property type="entry name" value="NSUN5_fdxn-like"/>
    <property type="match status" value="1"/>
</dbReference>
<evidence type="ECO:0000256" key="10">
    <source>
        <dbReference type="ARBA" id="ARBA00069641"/>
    </source>
</evidence>
<comment type="subcellular location">
    <subcellularLocation>
        <location evidence="1">Nucleus</location>
        <location evidence="1">Nucleolus</location>
    </subcellularLocation>
</comment>
<evidence type="ECO:0000256" key="4">
    <source>
        <dbReference type="ARBA" id="ARBA00022603"/>
    </source>
</evidence>
<dbReference type="AlphaFoldDB" id="A0A6I9YS37"/>
<dbReference type="InterPro" id="IPR023267">
    <property type="entry name" value="RCMT"/>
</dbReference>
<dbReference type="Pfam" id="PF01189">
    <property type="entry name" value="Methyltr_RsmB-F"/>
    <property type="match status" value="1"/>
</dbReference>
<keyword evidence="9" id="KW-0539">Nucleus</keyword>
<dbReference type="InterPro" id="IPR001678">
    <property type="entry name" value="MeTrfase_RsmB-F_NOP2_dom"/>
</dbReference>
<keyword evidence="5 12" id="KW-0808">Transferase</keyword>
<dbReference type="KEGG" id="tsr:106552636"/>
<protein>
    <recommendedName>
        <fullName evidence="10">28S rRNA (cytosine-C(5))-methyltransferase</fullName>
    </recommendedName>
    <alternativeName>
        <fullName evidence="11">NOL1/NOP2/Sun domain family member 5</fullName>
    </alternativeName>
</protein>
<evidence type="ECO:0000256" key="3">
    <source>
        <dbReference type="ARBA" id="ARBA00022553"/>
    </source>
</evidence>
<dbReference type="CTD" id="55695"/>
<dbReference type="PANTHER" id="PTHR22807">
    <property type="entry name" value="NOP2 YEAST -RELATED NOL1/NOP2/FMU SUN DOMAIN-CONTAINING"/>
    <property type="match status" value="1"/>
</dbReference>
<keyword evidence="8" id="KW-0007">Acetylation</keyword>
<dbReference type="Pfam" id="PF21153">
    <property type="entry name" value="NSUN5_N"/>
    <property type="match status" value="1"/>
</dbReference>
<evidence type="ECO:0000313" key="16">
    <source>
        <dbReference type="RefSeq" id="XP_013926435.1"/>
    </source>
</evidence>
<dbReference type="FunFam" id="3.30.70.1170:FF:000004">
    <property type="entry name" value="probable 28S rRNA (Cytosine-C(5))-methyltransferase isoform X2"/>
    <property type="match status" value="1"/>
</dbReference>
<keyword evidence="7 12" id="KW-0694">RNA-binding</keyword>
<evidence type="ECO:0000256" key="5">
    <source>
        <dbReference type="ARBA" id="ARBA00022679"/>
    </source>
</evidence>
<evidence type="ECO:0000256" key="6">
    <source>
        <dbReference type="ARBA" id="ARBA00022691"/>
    </source>
</evidence>
<evidence type="ECO:0000256" key="11">
    <source>
        <dbReference type="ARBA" id="ARBA00076890"/>
    </source>
</evidence>